<name>A0A6J5QWB7_9CAUD</name>
<feature type="transmembrane region" description="Helical" evidence="1">
    <location>
        <begin position="6"/>
        <end position="25"/>
    </location>
</feature>
<protein>
    <submittedName>
        <fullName evidence="2">Uncharacterized protein</fullName>
    </submittedName>
</protein>
<keyword evidence="1" id="KW-0812">Transmembrane</keyword>
<accession>A0A6J5QWB7</accession>
<organism evidence="2">
    <name type="scientific">uncultured Caudovirales phage</name>
    <dbReference type="NCBI Taxonomy" id="2100421"/>
    <lineage>
        <taxon>Viruses</taxon>
        <taxon>Duplodnaviria</taxon>
        <taxon>Heunggongvirae</taxon>
        <taxon>Uroviricota</taxon>
        <taxon>Caudoviricetes</taxon>
        <taxon>Peduoviridae</taxon>
        <taxon>Maltschvirus</taxon>
        <taxon>Maltschvirus maltsch</taxon>
    </lineage>
</organism>
<dbReference type="EMBL" id="LR797114">
    <property type="protein sequence ID" value="CAB4188052.1"/>
    <property type="molecule type" value="Genomic_DNA"/>
</dbReference>
<reference evidence="2" key="1">
    <citation type="submission" date="2020-05" db="EMBL/GenBank/DDBJ databases">
        <authorList>
            <person name="Chiriac C."/>
            <person name="Salcher M."/>
            <person name="Ghai R."/>
            <person name="Kavagutti S V."/>
        </authorList>
    </citation>
    <scope>NUCLEOTIDE SEQUENCE</scope>
</reference>
<gene>
    <name evidence="2" type="ORF">UFOVP1169_49</name>
</gene>
<sequence>MTFINFLDTPVASMLGAFLGGYIALRWMKW</sequence>
<keyword evidence="1" id="KW-0472">Membrane</keyword>
<evidence type="ECO:0000313" key="2">
    <source>
        <dbReference type="EMBL" id="CAB4188052.1"/>
    </source>
</evidence>
<evidence type="ECO:0000256" key="1">
    <source>
        <dbReference type="SAM" id="Phobius"/>
    </source>
</evidence>
<proteinExistence type="predicted"/>
<keyword evidence="1" id="KW-1133">Transmembrane helix</keyword>